<dbReference type="InterPro" id="IPR006175">
    <property type="entry name" value="YjgF/YER057c/UK114"/>
</dbReference>
<protein>
    <submittedName>
        <fullName evidence="3">Endoribonuclease L-PSP</fullName>
    </submittedName>
</protein>
<feature type="chain" id="PRO_5006856510" evidence="2">
    <location>
        <begin position="30"/>
        <end position="173"/>
    </location>
</feature>
<dbReference type="AlphaFoldDB" id="A0A0U5F1W1"/>
<dbReference type="Pfam" id="PF01042">
    <property type="entry name" value="Ribonuc_L-PSP"/>
    <property type="match status" value="1"/>
</dbReference>
<dbReference type="Gene3D" id="3.30.1330.40">
    <property type="entry name" value="RutC-like"/>
    <property type="match status" value="1"/>
</dbReference>
<dbReference type="STRING" id="431306.AGA_698"/>
<organism evidence="3 4">
    <name type="scientific">Acetobacter ghanensis</name>
    <dbReference type="NCBI Taxonomy" id="431306"/>
    <lineage>
        <taxon>Bacteria</taxon>
        <taxon>Pseudomonadati</taxon>
        <taxon>Pseudomonadota</taxon>
        <taxon>Alphaproteobacteria</taxon>
        <taxon>Acetobacterales</taxon>
        <taxon>Acetobacteraceae</taxon>
        <taxon>Acetobacter</taxon>
    </lineage>
</organism>
<gene>
    <name evidence="3" type="primary">tdcF</name>
    <name evidence="3" type="ORF">AGA_698</name>
</gene>
<dbReference type="PANTHER" id="PTHR11803:SF59">
    <property type="entry name" value="ENDORIBONUCLEASE"/>
    <property type="match status" value="1"/>
</dbReference>
<proteinExistence type="inferred from homology"/>
<name>A0A0U5F1W1_9PROT</name>
<evidence type="ECO:0000313" key="3">
    <source>
        <dbReference type="EMBL" id="CEF54293.1"/>
    </source>
</evidence>
<dbReference type="PROSITE" id="PS01094">
    <property type="entry name" value="UPF0076"/>
    <property type="match status" value="1"/>
</dbReference>
<evidence type="ECO:0000313" key="4">
    <source>
        <dbReference type="Proteomes" id="UP000068250"/>
    </source>
</evidence>
<evidence type="ECO:0000256" key="1">
    <source>
        <dbReference type="ARBA" id="ARBA00010552"/>
    </source>
</evidence>
<dbReference type="InterPro" id="IPR019897">
    <property type="entry name" value="RidA_CS"/>
</dbReference>
<dbReference type="SUPFAM" id="SSF55298">
    <property type="entry name" value="YjgF-like"/>
    <property type="match status" value="1"/>
</dbReference>
<comment type="similarity">
    <text evidence="1">Belongs to the RutC family.</text>
</comment>
<reference evidence="4" key="1">
    <citation type="submission" date="2014-09" db="EMBL/GenBank/DDBJ databases">
        <authorList>
            <person name="Illeghems K.G."/>
        </authorList>
    </citation>
    <scope>NUCLEOTIDE SEQUENCE [LARGE SCALE GENOMIC DNA]</scope>
    <source>
        <strain evidence="4">LMG 23848T</strain>
    </source>
</reference>
<keyword evidence="2" id="KW-0732">Signal</keyword>
<dbReference type="PANTHER" id="PTHR11803">
    <property type="entry name" value="2-IMINOBUTANOATE/2-IMINOPROPANOATE DEAMINASE RIDA"/>
    <property type="match status" value="1"/>
</dbReference>
<dbReference type="EMBL" id="LN609302">
    <property type="protein sequence ID" value="CEF54293.1"/>
    <property type="molecule type" value="Genomic_DNA"/>
</dbReference>
<dbReference type="Proteomes" id="UP000068250">
    <property type="component" value="Chromosome I"/>
</dbReference>
<dbReference type="PATRIC" id="fig|431306.5.peg.682"/>
<dbReference type="CDD" id="cd06151">
    <property type="entry name" value="YjgF_YER057c_UK114_like_3"/>
    <property type="match status" value="1"/>
</dbReference>
<dbReference type="InterPro" id="IPR035959">
    <property type="entry name" value="RutC-like_sf"/>
</dbReference>
<sequence>MRVFKILGNSTLFAATALVGMGVSATAHAQSDIVRHNEATFPIASAIEVPAGYSTIFLSGMGAPVINPKAPAKSLDAYGNTATQTEGALKRIEDTLKGMGLTMGDVVQMHIFMVADPQTKKLDFDGMMQSYTKFFGTKVQPNLPVRSAFGVAQLANPGWLVEIEVVAVRPSHH</sequence>
<feature type="signal peptide" evidence="2">
    <location>
        <begin position="1"/>
        <end position="29"/>
    </location>
</feature>
<dbReference type="RefSeq" id="WP_059022969.1">
    <property type="nucleotide sequence ID" value="NZ_LN609302.1"/>
</dbReference>
<dbReference type="GO" id="GO:0005829">
    <property type="term" value="C:cytosol"/>
    <property type="evidence" value="ECO:0007669"/>
    <property type="project" value="TreeGrafter"/>
</dbReference>
<dbReference type="GO" id="GO:0019239">
    <property type="term" value="F:deaminase activity"/>
    <property type="evidence" value="ECO:0007669"/>
    <property type="project" value="TreeGrafter"/>
</dbReference>
<evidence type="ECO:0000256" key="2">
    <source>
        <dbReference type="SAM" id="SignalP"/>
    </source>
</evidence>
<accession>A0A0U5F1W1</accession>